<dbReference type="EMBL" id="KN553510">
    <property type="protein sequence ID" value="KHJ89987.1"/>
    <property type="molecule type" value="Genomic_DNA"/>
</dbReference>
<sequence>MESVKLFHPKTSALTSRARKLSRKFWNVVCEL</sequence>
<dbReference type="Proteomes" id="UP000053660">
    <property type="component" value="Unassembled WGS sequence"/>
</dbReference>
<accession>A0A0B1T2G9</accession>
<evidence type="ECO:0000313" key="1">
    <source>
        <dbReference type="EMBL" id="KHJ89987.1"/>
    </source>
</evidence>
<evidence type="ECO:0000313" key="2">
    <source>
        <dbReference type="Proteomes" id="UP000053660"/>
    </source>
</evidence>
<protein>
    <submittedName>
        <fullName evidence="1">Uncharacterized protein</fullName>
    </submittedName>
</protein>
<keyword evidence="2" id="KW-1185">Reference proteome</keyword>
<gene>
    <name evidence="1" type="ORF">OESDEN_10174</name>
</gene>
<dbReference type="AlphaFoldDB" id="A0A0B1T2G9"/>
<name>A0A0B1T2G9_OESDE</name>
<proteinExistence type="predicted"/>
<organism evidence="1 2">
    <name type="scientific">Oesophagostomum dentatum</name>
    <name type="common">Nodular worm</name>
    <dbReference type="NCBI Taxonomy" id="61180"/>
    <lineage>
        <taxon>Eukaryota</taxon>
        <taxon>Metazoa</taxon>
        <taxon>Ecdysozoa</taxon>
        <taxon>Nematoda</taxon>
        <taxon>Chromadorea</taxon>
        <taxon>Rhabditida</taxon>
        <taxon>Rhabditina</taxon>
        <taxon>Rhabditomorpha</taxon>
        <taxon>Strongyloidea</taxon>
        <taxon>Strongylidae</taxon>
        <taxon>Oesophagostomum</taxon>
    </lineage>
</organism>
<reference evidence="1 2" key="1">
    <citation type="submission" date="2014-03" db="EMBL/GenBank/DDBJ databases">
        <title>Draft genome of the hookworm Oesophagostomum dentatum.</title>
        <authorList>
            <person name="Mitreva M."/>
        </authorList>
    </citation>
    <scope>NUCLEOTIDE SEQUENCE [LARGE SCALE GENOMIC DNA]</scope>
    <source>
        <strain evidence="1 2">OD-Hann</strain>
    </source>
</reference>